<dbReference type="PROSITE" id="PS51387">
    <property type="entry name" value="FAD_PCMH"/>
    <property type="match status" value="1"/>
</dbReference>
<comment type="caution">
    <text evidence="3">The sequence shown here is derived from an EMBL/GenBank/DDBJ whole genome shotgun (WGS) entry which is preliminary data.</text>
</comment>
<dbReference type="InterPro" id="IPR016167">
    <property type="entry name" value="FAD-bd_PCMH_sub1"/>
</dbReference>
<dbReference type="GO" id="GO:1903457">
    <property type="term" value="P:lactate catabolic process"/>
    <property type="evidence" value="ECO:0007669"/>
    <property type="project" value="TreeGrafter"/>
</dbReference>
<evidence type="ECO:0000313" key="4">
    <source>
        <dbReference type="Proteomes" id="UP000231279"/>
    </source>
</evidence>
<dbReference type="Pfam" id="PF01565">
    <property type="entry name" value="FAD_binding_4"/>
    <property type="match status" value="1"/>
</dbReference>
<sequence>MAFSSWFSRLRSSSQSIYTKLRNSYSYNRSTALSRSFAGEVVGSEHNGKPFVSCRGSSLLPLALAVSAGSLVFQSCHNNSPSNCQAPNLDQTGKSIGGKGSTDYMVKGSHKNVPQELIEELKVICKENMTMDYDERHFHGKPQNSFHKAVNIPDIIVFPRSEDEVSKIVALCNRHKVPIVPYGGATSIEGHTLSPNGGVCIDMTQMKV</sequence>
<gene>
    <name evidence="3" type="ORF">CDL12_18926</name>
</gene>
<name>A0A2G9GTF3_9LAMI</name>
<dbReference type="Proteomes" id="UP000231279">
    <property type="component" value="Unassembled WGS sequence"/>
</dbReference>
<dbReference type="GO" id="GO:0008720">
    <property type="term" value="F:D-lactate dehydrogenase (NAD+) activity"/>
    <property type="evidence" value="ECO:0007669"/>
    <property type="project" value="TreeGrafter"/>
</dbReference>
<feature type="domain" description="FAD-binding PCMH-type" evidence="2">
    <location>
        <begin position="149"/>
        <end position="208"/>
    </location>
</feature>
<dbReference type="PANTHER" id="PTHR11748:SF111">
    <property type="entry name" value="D-LACTATE DEHYDROGENASE, MITOCHONDRIAL-RELATED"/>
    <property type="match status" value="1"/>
</dbReference>
<dbReference type="AlphaFoldDB" id="A0A2G9GTF3"/>
<organism evidence="3 4">
    <name type="scientific">Handroanthus impetiginosus</name>
    <dbReference type="NCBI Taxonomy" id="429701"/>
    <lineage>
        <taxon>Eukaryota</taxon>
        <taxon>Viridiplantae</taxon>
        <taxon>Streptophyta</taxon>
        <taxon>Embryophyta</taxon>
        <taxon>Tracheophyta</taxon>
        <taxon>Spermatophyta</taxon>
        <taxon>Magnoliopsida</taxon>
        <taxon>eudicotyledons</taxon>
        <taxon>Gunneridae</taxon>
        <taxon>Pentapetalae</taxon>
        <taxon>asterids</taxon>
        <taxon>lamiids</taxon>
        <taxon>Lamiales</taxon>
        <taxon>Bignoniaceae</taxon>
        <taxon>Crescentiina</taxon>
        <taxon>Tabebuia alliance</taxon>
        <taxon>Handroanthus</taxon>
    </lineage>
</organism>
<evidence type="ECO:0000313" key="3">
    <source>
        <dbReference type="EMBL" id="PIN08495.1"/>
    </source>
</evidence>
<keyword evidence="4" id="KW-1185">Reference proteome</keyword>
<dbReference type="Gene3D" id="3.30.43.10">
    <property type="entry name" value="Uridine Diphospho-n-acetylenolpyruvylglucosamine Reductase, domain 2"/>
    <property type="match status" value="1"/>
</dbReference>
<reference evidence="4" key="1">
    <citation type="journal article" date="2018" name="Gigascience">
        <title>Genome assembly of the Pink Ipe (Handroanthus impetiginosus, Bignoniaceae), a highly valued, ecologically keystone Neotropical timber forest tree.</title>
        <authorList>
            <person name="Silva-Junior O.B."/>
            <person name="Grattapaglia D."/>
            <person name="Novaes E."/>
            <person name="Collevatti R.G."/>
        </authorList>
    </citation>
    <scope>NUCLEOTIDE SEQUENCE [LARGE SCALE GENOMIC DNA]</scope>
    <source>
        <strain evidence="4">cv. UFG-1</strain>
    </source>
</reference>
<dbReference type="EC" id="1.1.2.4" evidence="3"/>
<dbReference type="SUPFAM" id="SSF56176">
    <property type="entry name" value="FAD-binding/transporter-associated domain-like"/>
    <property type="match status" value="1"/>
</dbReference>
<accession>A0A2G9GTF3</accession>
<dbReference type="STRING" id="429701.A0A2G9GTF3"/>
<dbReference type="GO" id="GO:0071949">
    <property type="term" value="F:FAD binding"/>
    <property type="evidence" value="ECO:0007669"/>
    <property type="project" value="InterPro"/>
</dbReference>
<dbReference type="InterPro" id="IPR006094">
    <property type="entry name" value="Oxid_FAD_bind_N"/>
</dbReference>
<dbReference type="GO" id="GO:0004458">
    <property type="term" value="F:D-lactate dehydrogenase (cytochrome) activity"/>
    <property type="evidence" value="ECO:0007669"/>
    <property type="project" value="UniProtKB-EC"/>
</dbReference>
<evidence type="ECO:0000256" key="1">
    <source>
        <dbReference type="ARBA" id="ARBA00001974"/>
    </source>
</evidence>
<keyword evidence="3" id="KW-0560">Oxidoreductase</keyword>
<dbReference type="GO" id="GO:0005739">
    <property type="term" value="C:mitochondrion"/>
    <property type="evidence" value="ECO:0007669"/>
    <property type="project" value="TreeGrafter"/>
</dbReference>
<dbReference type="EMBL" id="NKXS01003793">
    <property type="protein sequence ID" value="PIN08495.1"/>
    <property type="molecule type" value="Genomic_DNA"/>
</dbReference>
<dbReference type="InterPro" id="IPR016166">
    <property type="entry name" value="FAD-bd_PCMH"/>
</dbReference>
<protein>
    <submittedName>
        <fullName evidence="3">D-lactate dehydrogenase (Cytochrome)</fullName>
        <ecNumber evidence="3">1.1.2.4</ecNumber>
    </submittedName>
</protein>
<comment type="cofactor">
    <cofactor evidence="1">
        <name>FAD</name>
        <dbReference type="ChEBI" id="CHEBI:57692"/>
    </cofactor>
</comment>
<dbReference type="OrthoDB" id="5332616at2759"/>
<proteinExistence type="predicted"/>
<dbReference type="PANTHER" id="PTHR11748">
    <property type="entry name" value="D-LACTATE DEHYDROGENASE"/>
    <property type="match status" value="1"/>
</dbReference>
<evidence type="ECO:0000259" key="2">
    <source>
        <dbReference type="PROSITE" id="PS51387"/>
    </source>
</evidence>
<dbReference type="InterPro" id="IPR036318">
    <property type="entry name" value="FAD-bd_PCMH-like_sf"/>
</dbReference>